<proteinExistence type="predicted"/>
<dbReference type="EMBL" id="CBMG010001512">
    <property type="protein sequence ID" value="CEG03607.1"/>
    <property type="molecule type" value="Genomic_DNA"/>
</dbReference>
<comment type="caution">
    <text evidence="1">The sequence shown here is derived from an EMBL/GenBank/DDBJ whole genome shotgun (WGS) entry which is preliminary data.</text>
</comment>
<name>A0A096PFN5_9HYPO</name>
<gene>
    <name evidence="1" type="ORF">BN851_0077620</name>
</gene>
<accession>A0A096PFN5</accession>
<protein>
    <submittedName>
        <fullName evidence="1">WGS project CBMG000000000 data, contig CS5907-c001516</fullName>
    </submittedName>
</protein>
<dbReference type="AlphaFoldDB" id="A0A096PFN5"/>
<organism evidence="1">
    <name type="scientific">Fusarium acuminatum CS5907</name>
    <dbReference type="NCBI Taxonomy" id="1318461"/>
    <lineage>
        <taxon>Eukaryota</taxon>
        <taxon>Fungi</taxon>
        <taxon>Dikarya</taxon>
        <taxon>Ascomycota</taxon>
        <taxon>Pezizomycotina</taxon>
        <taxon>Sordariomycetes</taxon>
        <taxon>Hypocreomycetidae</taxon>
        <taxon>Hypocreales</taxon>
        <taxon>Nectriaceae</taxon>
        <taxon>Fusarium</taxon>
        <taxon>Fusarium tricinctum species complex</taxon>
    </lineage>
</organism>
<sequence>MKGGCDTIIHPNSELCDDHKCFAHNCNRPRDFQSVAFPYWCRKHGCSVVGCDDRITDPTNSRLKNCARHTCQQHDCFEKANETGSGSYFCPTHTCINTVCQKAAKVPGEYCVEEACVKDGCGKARDIRSRRFPELCVYHRSEGDRSERSYSLSGSPYLGPSCRVSRVDSYGSGIRRPRGLASTSYDEYYQVPDDYYDYRGRVLRPGADAAYDQMDDVFRRSTPRRTARK</sequence>
<evidence type="ECO:0000313" key="1">
    <source>
        <dbReference type="EMBL" id="CEG03607.1"/>
    </source>
</evidence>
<reference evidence="1" key="1">
    <citation type="submission" date="2013-05" db="EMBL/GenBank/DDBJ databases">
        <title>Draft genome sequences of six wheat associated Fusarium spp. isolates.</title>
        <authorList>
            <person name="Moolhuijzen P.M."/>
            <person name="Manners J.M."/>
            <person name="Wilcox S."/>
            <person name="Bellgard M.I."/>
            <person name="Gardiner D.M."/>
        </authorList>
    </citation>
    <scope>NUCLEOTIDE SEQUENCE</scope>
    <source>
        <strain evidence="1">CS5907</strain>
        <strain evidence="1">CS5907</strain>
    </source>
</reference>